<evidence type="ECO:0000256" key="1">
    <source>
        <dbReference type="SAM" id="MobiDB-lite"/>
    </source>
</evidence>
<evidence type="ECO:0000313" key="3">
    <source>
        <dbReference type="Proteomes" id="UP000182840"/>
    </source>
</evidence>
<keyword evidence="3" id="KW-1185">Reference proteome</keyword>
<dbReference type="STRING" id="1670800.BSQ44_03765"/>
<dbReference type="AlphaFoldDB" id="A0A1L3SMK3"/>
<gene>
    <name evidence="2" type="ORF">BSQ44_03765</name>
</gene>
<dbReference type="Proteomes" id="UP000182840">
    <property type="component" value="Chromosome"/>
</dbReference>
<reference evidence="3" key="1">
    <citation type="submission" date="2016-11" db="EMBL/GenBank/DDBJ databases">
        <title>Mesorhizobium oceanicum sp. nov., isolated from deep seawater in South China Sea.</title>
        <authorList>
            <person name="Fu G.-Y."/>
        </authorList>
    </citation>
    <scope>NUCLEOTIDE SEQUENCE [LARGE SCALE GENOMIC DNA]</scope>
    <source>
        <strain evidence="3">B7</strain>
    </source>
</reference>
<feature type="compositionally biased region" description="Basic and acidic residues" evidence="1">
    <location>
        <begin position="41"/>
        <end position="57"/>
    </location>
</feature>
<evidence type="ECO:0000313" key="2">
    <source>
        <dbReference type="EMBL" id="APH70600.1"/>
    </source>
</evidence>
<protein>
    <submittedName>
        <fullName evidence="2">Uncharacterized protein</fullName>
    </submittedName>
</protein>
<name>A0A1L3SMK3_9HYPH</name>
<dbReference type="EMBL" id="CP018171">
    <property type="protein sequence ID" value="APH70600.1"/>
    <property type="molecule type" value="Genomic_DNA"/>
</dbReference>
<organism evidence="2 3">
    <name type="scientific">Aquibium oceanicum</name>
    <dbReference type="NCBI Taxonomy" id="1670800"/>
    <lineage>
        <taxon>Bacteria</taxon>
        <taxon>Pseudomonadati</taxon>
        <taxon>Pseudomonadota</taxon>
        <taxon>Alphaproteobacteria</taxon>
        <taxon>Hyphomicrobiales</taxon>
        <taxon>Phyllobacteriaceae</taxon>
        <taxon>Aquibium</taxon>
    </lineage>
</organism>
<proteinExistence type="predicted"/>
<feature type="region of interest" description="Disordered" evidence="1">
    <location>
        <begin position="37"/>
        <end position="67"/>
    </location>
</feature>
<accession>A0A1L3SMK3</accession>
<dbReference type="KEGG" id="meso:BSQ44_03765"/>
<sequence length="67" mass="7358">MDMPNPIHPGHMTPDERIGEVCRILARGLVRLKARQSRQVSGDRGESCLHFPPDRSGHGTPICKGDA</sequence>